<dbReference type="PROSITE" id="PS51257">
    <property type="entry name" value="PROKAR_LIPOPROTEIN"/>
    <property type="match status" value="1"/>
</dbReference>
<proteinExistence type="predicted"/>
<gene>
    <name evidence="3" type="ORF">VVAX_03576</name>
</gene>
<accession>A0A679J8S3</accession>
<feature type="chain" id="PRO_5025664975" description="Lipoprotein" evidence="2">
    <location>
        <begin position="22"/>
        <end position="145"/>
    </location>
</feature>
<dbReference type="EMBL" id="LR743507">
    <property type="protein sequence ID" value="CAA2106091.1"/>
    <property type="molecule type" value="Genomic_DNA"/>
</dbReference>
<feature type="signal peptide" evidence="2">
    <location>
        <begin position="1"/>
        <end position="21"/>
    </location>
</feature>
<evidence type="ECO:0000256" key="2">
    <source>
        <dbReference type="SAM" id="SignalP"/>
    </source>
</evidence>
<dbReference type="RefSeq" id="WP_339091153.1">
    <property type="nucleotide sequence ID" value="NZ_LR743507.1"/>
</dbReference>
<feature type="region of interest" description="Disordered" evidence="1">
    <location>
        <begin position="122"/>
        <end position="145"/>
    </location>
</feature>
<dbReference type="AlphaFoldDB" id="A0A679J8S3"/>
<evidence type="ECO:0000256" key="1">
    <source>
        <dbReference type="SAM" id="MobiDB-lite"/>
    </source>
</evidence>
<protein>
    <recommendedName>
        <fullName evidence="4">Lipoprotein</fullName>
    </recommendedName>
</protein>
<feature type="compositionally biased region" description="Polar residues" evidence="1">
    <location>
        <begin position="136"/>
        <end position="145"/>
    </location>
</feature>
<sequence>MRTFVFLASVLLAGCVSVIDAQNSVASEFTSPLSSEAAFRNVVHSMNECYPQGFTIASNYFPEAKEGEITLFAVSEVARFDYVKVTTKAHSNGTFVTLKRHSRYRGFEAAMPGWLAGTATSCPYGTRSEPRPPGSELNQNHMPSR</sequence>
<evidence type="ECO:0000313" key="3">
    <source>
        <dbReference type="EMBL" id="CAA2106091.1"/>
    </source>
</evidence>
<organism evidence="3">
    <name type="scientific">Variovorax paradoxus</name>
    <dbReference type="NCBI Taxonomy" id="34073"/>
    <lineage>
        <taxon>Bacteria</taxon>
        <taxon>Pseudomonadati</taxon>
        <taxon>Pseudomonadota</taxon>
        <taxon>Betaproteobacteria</taxon>
        <taxon>Burkholderiales</taxon>
        <taxon>Comamonadaceae</taxon>
        <taxon>Variovorax</taxon>
    </lineage>
</organism>
<reference evidence="3" key="1">
    <citation type="submission" date="2019-12" db="EMBL/GenBank/DDBJ databases">
        <authorList>
            <person name="Cremers G."/>
        </authorList>
    </citation>
    <scope>NUCLEOTIDE SEQUENCE</scope>
    <source>
        <strain evidence="3">Vvax</strain>
    </source>
</reference>
<evidence type="ECO:0008006" key="4">
    <source>
        <dbReference type="Google" id="ProtNLM"/>
    </source>
</evidence>
<name>A0A679J8S3_VARPD</name>
<keyword evidence="2" id="KW-0732">Signal</keyword>